<evidence type="ECO:0000313" key="3">
    <source>
        <dbReference type="Proteomes" id="UP000192569"/>
    </source>
</evidence>
<dbReference type="InterPro" id="IPR005130">
    <property type="entry name" value="Ser_deHydtase-like_asu"/>
</dbReference>
<dbReference type="PANTHER" id="PTHR30501">
    <property type="entry name" value="UPF0597 PROTEIN YHAM"/>
    <property type="match status" value="1"/>
</dbReference>
<name>A0A1W1W217_9FIRM</name>
<dbReference type="GO" id="GO:0080146">
    <property type="term" value="F:L-cysteine desulfhydrase activity"/>
    <property type="evidence" value="ECO:0007669"/>
    <property type="project" value="TreeGrafter"/>
</dbReference>
<accession>A0A1W1W217</accession>
<dbReference type="PIRSF" id="PIRSF006054">
    <property type="entry name" value="UCP006054"/>
    <property type="match status" value="1"/>
</dbReference>
<feature type="domain" description="Serine dehydratase-like alpha subunit" evidence="1">
    <location>
        <begin position="186"/>
        <end position="420"/>
    </location>
</feature>
<gene>
    <name evidence="2" type="ORF">SAMN00808754_3026</name>
</gene>
<reference evidence="2 3" key="1">
    <citation type="submission" date="2017-04" db="EMBL/GenBank/DDBJ databases">
        <authorList>
            <person name="Afonso C.L."/>
            <person name="Miller P.J."/>
            <person name="Scott M.A."/>
            <person name="Spackman E."/>
            <person name="Goraichik I."/>
            <person name="Dimitrov K.M."/>
            <person name="Suarez D.L."/>
            <person name="Swayne D.E."/>
        </authorList>
    </citation>
    <scope>NUCLEOTIDE SEQUENCE [LARGE SCALE GENOMIC DNA]</scope>
    <source>
        <strain evidence="2 3">ToBE</strain>
    </source>
</reference>
<dbReference type="EMBL" id="LT838272">
    <property type="protein sequence ID" value="SMB99669.1"/>
    <property type="molecule type" value="Genomic_DNA"/>
</dbReference>
<evidence type="ECO:0000259" key="1">
    <source>
        <dbReference type="Pfam" id="PF03313"/>
    </source>
</evidence>
<dbReference type="Proteomes" id="UP000192569">
    <property type="component" value="Chromosome I"/>
</dbReference>
<dbReference type="GO" id="GO:0019450">
    <property type="term" value="P:L-cysteine catabolic process to pyruvate"/>
    <property type="evidence" value="ECO:0007669"/>
    <property type="project" value="TreeGrafter"/>
</dbReference>
<dbReference type="PANTHER" id="PTHR30501:SF2">
    <property type="entry name" value="UPF0597 PROTEIN YHAM"/>
    <property type="match status" value="1"/>
</dbReference>
<proteinExistence type="predicted"/>
<dbReference type="InterPro" id="IPR021144">
    <property type="entry name" value="UPF0597"/>
</dbReference>
<keyword evidence="3" id="KW-1185">Reference proteome</keyword>
<sequence>MLRELQREIRLAVGCTEPAAIALAAAHATAALGDLPQEVEVILDPQTYRNALAVGLPYTSLKGPAMSAALGVFLPPQKELLIFADLDPHKARKAEELCCNGRVHTIYDPSFPDLYIEVRVKNDIHRARACIKYTHTNLVLIEGPRFNQNKFIFTSNQSLKFNLWENISFQDIFPLLDQLAPEDLGFLYQAARTNLAMAKCGLQKGSGMALGRKLLHMSRQALATCRYPDFNWLGVCLTAQALACAAVDARMSGEPLPVATLGGSGNQGITSLLPVWLLAKKLRVKQETMVKSLALSATVTLLVKNKLGSLSRICSSAFAGSWGIAAATLWLLGSDFPCIARTLCNLASSLSGIICDGAKPSCSLKVMVGVEIGLKTALLTLQGLAVSPSGLVAETVDRTLDNVASLARVGMAGVDQILLASATH</sequence>
<evidence type="ECO:0000313" key="2">
    <source>
        <dbReference type="EMBL" id="SMB99669.1"/>
    </source>
</evidence>
<dbReference type="STRING" id="698762.SAMN00808754_3026"/>
<protein>
    <submittedName>
        <fullName evidence="2">L-cysteine desulfidase</fullName>
    </submittedName>
</protein>
<dbReference type="AlphaFoldDB" id="A0A1W1W217"/>
<dbReference type="Pfam" id="PF03313">
    <property type="entry name" value="SDH_alpha"/>
    <property type="match status" value="1"/>
</dbReference>
<organism evidence="2 3">
    <name type="scientific">Thermanaeromonas toyohensis ToBE</name>
    <dbReference type="NCBI Taxonomy" id="698762"/>
    <lineage>
        <taxon>Bacteria</taxon>
        <taxon>Bacillati</taxon>
        <taxon>Bacillota</taxon>
        <taxon>Clostridia</taxon>
        <taxon>Neomoorellales</taxon>
        <taxon>Neomoorellaceae</taxon>
        <taxon>Thermanaeromonas</taxon>
    </lineage>
</organism>